<dbReference type="AlphaFoldDB" id="A0A7C9AG39"/>
<evidence type="ECO:0000313" key="1">
    <source>
        <dbReference type="EMBL" id="MBA4667638.1"/>
    </source>
</evidence>
<protein>
    <submittedName>
        <fullName evidence="1">Uncharacterized protein</fullName>
    </submittedName>
</protein>
<reference evidence="1" key="1">
    <citation type="journal article" date="2013" name="J. Plant Res.">
        <title>Effect of fungi and light on seed germination of three Opuntia species from semiarid lands of central Mexico.</title>
        <authorList>
            <person name="Delgado-Sanchez P."/>
            <person name="Jimenez-Bremont J.F."/>
            <person name="Guerrero-Gonzalez Mde L."/>
            <person name="Flores J."/>
        </authorList>
    </citation>
    <scope>NUCLEOTIDE SEQUENCE</scope>
    <source>
        <tissue evidence="1">Cladode</tissue>
    </source>
</reference>
<reference evidence="1" key="2">
    <citation type="submission" date="2020-07" db="EMBL/GenBank/DDBJ databases">
        <authorList>
            <person name="Vera ALvarez R."/>
            <person name="Arias-Moreno D.M."/>
            <person name="Jimenez-Jacinto V."/>
            <person name="Jimenez-Bremont J.F."/>
            <person name="Swaminathan K."/>
            <person name="Moose S.P."/>
            <person name="Guerrero-Gonzalez M.L."/>
            <person name="Marino-Ramirez L."/>
            <person name="Landsman D."/>
            <person name="Rodriguez-Kessler M."/>
            <person name="Delgado-Sanchez P."/>
        </authorList>
    </citation>
    <scope>NUCLEOTIDE SEQUENCE</scope>
    <source>
        <tissue evidence="1">Cladode</tissue>
    </source>
</reference>
<proteinExistence type="predicted"/>
<name>A0A7C9AG39_OPUST</name>
<accession>A0A7C9AG39</accession>
<dbReference type="EMBL" id="GISG01236621">
    <property type="protein sequence ID" value="MBA4667638.1"/>
    <property type="molecule type" value="Transcribed_RNA"/>
</dbReference>
<organism evidence="1">
    <name type="scientific">Opuntia streptacantha</name>
    <name type="common">Prickly pear cactus</name>
    <name type="synonym">Opuntia cardona</name>
    <dbReference type="NCBI Taxonomy" id="393608"/>
    <lineage>
        <taxon>Eukaryota</taxon>
        <taxon>Viridiplantae</taxon>
        <taxon>Streptophyta</taxon>
        <taxon>Embryophyta</taxon>
        <taxon>Tracheophyta</taxon>
        <taxon>Spermatophyta</taxon>
        <taxon>Magnoliopsida</taxon>
        <taxon>eudicotyledons</taxon>
        <taxon>Gunneridae</taxon>
        <taxon>Pentapetalae</taxon>
        <taxon>Caryophyllales</taxon>
        <taxon>Cactineae</taxon>
        <taxon>Cactaceae</taxon>
        <taxon>Opuntioideae</taxon>
        <taxon>Opuntia</taxon>
    </lineage>
</organism>
<sequence length="102" mass="11857">MTIYAKIRIYYPYWRILEIGLYFLFRTYLPDRRGSSYCDLVSDLLNITAWSYCYSEVVPCSLMRGGMYLLVLGVAPVWCQQPIHPDIVSLAPLLFLVHDELG</sequence>